<dbReference type="SUPFAM" id="SSF51182">
    <property type="entry name" value="RmlC-like cupins"/>
    <property type="match status" value="1"/>
</dbReference>
<dbReference type="InterPro" id="IPR013096">
    <property type="entry name" value="Cupin_2"/>
</dbReference>
<dbReference type="AlphaFoldDB" id="A0A2X3D2I6"/>
<gene>
    <name evidence="2" type="ORF">NCTC9128_03067</name>
</gene>
<feature type="domain" description="Cupin type-2" evidence="1">
    <location>
        <begin position="3"/>
        <end position="68"/>
    </location>
</feature>
<protein>
    <submittedName>
        <fullName evidence="2">Putative cupin domain protein</fullName>
    </submittedName>
</protein>
<dbReference type="EMBL" id="UAWN01000012">
    <property type="protein sequence ID" value="SQC14965.1"/>
    <property type="molecule type" value="Genomic_DNA"/>
</dbReference>
<evidence type="ECO:0000313" key="2">
    <source>
        <dbReference type="EMBL" id="SQC14965.1"/>
    </source>
</evidence>
<evidence type="ECO:0000313" key="3">
    <source>
        <dbReference type="Proteomes" id="UP000251088"/>
    </source>
</evidence>
<dbReference type="PANTHER" id="PTHR43346">
    <property type="entry name" value="LIGAND BINDING DOMAIN PROTEIN, PUTATIVE (AFU_ORTHOLOGUE AFUA_6G14370)-RELATED"/>
    <property type="match status" value="1"/>
</dbReference>
<dbReference type="Proteomes" id="UP000251088">
    <property type="component" value="Unassembled WGS sequence"/>
</dbReference>
<sequence>MLPSKCEGPLHLHDDVEEVFFMLKGQITLMIQDGDNYTETVLRERDLISVPPGIYRGLFNHGEEEALMCVMLGTHKPHIPTYPEDHPLAKVKRN</sequence>
<dbReference type="InterPro" id="IPR014710">
    <property type="entry name" value="RmlC-like_jellyroll"/>
</dbReference>
<proteinExistence type="predicted"/>
<name>A0A2X3D2I6_KLEPN</name>
<evidence type="ECO:0000259" key="1">
    <source>
        <dbReference type="Pfam" id="PF07883"/>
    </source>
</evidence>
<dbReference type="Gene3D" id="2.60.120.10">
    <property type="entry name" value="Jelly Rolls"/>
    <property type="match status" value="1"/>
</dbReference>
<reference evidence="2 3" key="1">
    <citation type="submission" date="2018-06" db="EMBL/GenBank/DDBJ databases">
        <authorList>
            <consortium name="Pathogen Informatics"/>
            <person name="Doyle S."/>
        </authorList>
    </citation>
    <scope>NUCLEOTIDE SEQUENCE [LARGE SCALE GENOMIC DNA]</scope>
    <source>
        <strain evidence="2 3">NCTC9128</strain>
    </source>
</reference>
<dbReference type="InterPro" id="IPR011051">
    <property type="entry name" value="RmlC_Cupin_sf"/>
</dbReference>
<dbReference type="PANTHER" id="PTHR43346:SF1">
    <property type="entry name" value="QUERCETIN 2,3-DIOXYGENASE-RELATED"/>
    <property type="match status" value="1"/>
</dbReference>
<dbReference type="Pfam" id="PF07883">
    <property type="entry name" value="Cupin_2"/>
    <property type="match status" value="1"/>
</dbReference>
<dbReference type="InterPro" id="IPR052538">
    <property type="entry name" value="Flavonoid_dioxygenase-like"/>
</dbReference>
<accession>A0A2X3D2I6</accession>
<organism evidence="2 3">
    <name type="scientific">Klebsiella pneumoniae</name>
    <dbReference type="NCBI Taxonomy" id="573"/>
    <lineage>
        <taxon>Bacteria</taxon>
        <taxon>Pseudomonadati</taxon>
        <taxon>Pseudomonadota</taxon>
        <taxon>Gammaproteobacteria</taxon>
        <taxon>Enterobacterales</taxon>
        <taxon>Enterobacteriaceae</taxon>
        <taxon>Klebsiella/Raoultella group</taxon>
        <taxon>Klebsiella</taxon>
        <taxon>Klebsiella pneumoniae complex</taxon>
    </lineage>
</organism>